<evidence type="ECO:0000313" key="4">
    <source>
        <dbReference type="Proteomes" id="UP000031668"/>
    </source>
</evidence>
<comment type="caution">
    <text evidence="3">The sequence shown here is derived from an EMBL/GenBank/DDBJ whole genome shotgun (WGS) entry which is preliminary data.</text>
</comment>
<feature type="chain" id="PRO_5002152522" evidence="2">
    <location>
        <begin position="24"/>
        <end position="320"/>
    </location>
</feature>
<feature type="signal peptide" evidence="2">
    <location>
        <begin position="1"/>
        <end position="23"/>
    </location>
</feature>
<evidence type="ECO:0000256" key="1">
    <source>
        <dbReference type="SAM" id="MobiDB-lite"/>
    </source>
</evidence>
<keyword evidence="2" id="KW-0732">Signal</keyword>
<gene>
    <name evidence="3" type="ORF">RF11_02360</name>
</gene>
<reference evidence="3 4" key="1">
    <citation type="journal article" date="2014" name="Genome Biol. Evol.">
        <title>The genome of the myxosporean Thelohanellus kitauei shows adaptations to nutrient acquisition within its fish host.</title>
        <authorList>
            <person name="Yang Y."/>
            <person name="Xiong J."/>
            <person name="Zhou Z."/>
            <person name="Huo F."/>
            <person name="Miao W."/>
            <person name="Ran C."/>
            <person name="Liu Y."/>
            <person name="Zhang J."/>
            <person name="Feng J."/>
            <person name="Wang M."/>
            <person name="Wang M."/>
            <person name="Wang L."/>
            <person name="Yao B."/>
        </authorList>
    </citation>
    <scope>NUCLEOTIDE SEQUENCE [LARGE SCALE GENOMIC DNA]</scope>
    <source>
        <strain evidence="3">Wuqing</strain>
    </source>
</reference>
<sequence length="320" mass="36951">MLNHLQTVFVSILFFRNLSKTNADDSNVQMTSRLAIDVVRCLSEKIHLCDVHSARHYFDECVNSSLKVGEQISDEYLKDLFNNFKAQINNAHIWYKEVSAEISRRLRQNVLIINDIYANWNELTTSIASRRSIQDHEYFLLFCSLETVAGGLLNILEAIKYGYTSMISWDTNQKKGYKDLANTSKTRALLYKNHIETRLNEYFNFDRENAESGLIGLLEPVLNKELAQDEISMTIKKFVVVYTTALVDTFKDQQMDDVYKIISLENDPILKCLNKDEPNPQNKAQESASPSNKSSKKTRDVIFYVIMLAWSLFWSHSPSD</sequence>
<accession>A0A0C2MT69</accession>
<proteinExistence type="predicted"/>
<feature type="region of interest" description="Disordered" evidence="1">
    <location>
        <begin position="273"/>
        <end position="294"/>
    </location>
</feature>
<name>A0A0C2MT69_THEKT</name>
<dbReference type="EMBL" id="JWZT01002048">
    <property type="protein sequence ID" value="KII70501.1"/>
    <property type="molecule type" value="Genomic_DNA"/>
</dbReference>
<evidence type="ECO:0000313" key="3">
    <source>
        <dbReference type="EMBL" id="KII70501.1"/>
    </source>
</evidence>
<dbReference type="Proteomes" id="UP000031668">
    <property type="component" value="Unassembled WGS sequence"/>
</dbReference>
<evidence type="ECO:0000256" key="2">
    <source>
        <dbReference type="SAM" id="SignalP"/>
    </source>
</evidence>
<protein>
    <submittedName>
        <fullName evidence="3">Uncharacterized protein</fullName>
    </submittedName>
</protein>
<organism evidence="3 4">
    <name type="scientific">Thelohanellus kitauei</name>
    <name type="common">Myxosporean</name>
    <dbReference type="NCBI Taxonomy" id="669202"/>
    <lineage>
        <taxon>Eukaryota</taxon>
        <taxon>Metazoa</taxon>
        <taxon>Cnidaria</taxon>
        <taxon>Myxozoa</taxon>
        <taxon>Myxosporea</taxon>
        <taxon>Bivalvulida</taxon>
        <taxon>Platysporina</taxon>
        <taxon>Myxobolidae</taxon>
        <taxon>Thelohanellus</taxon>
    </lineage>
</organism>
<feature type="compositionally biased region" description="Polar residues" evidence="1">
    <location>
        <begin position="279"/>
        <end position="293"/>
    </location>
</feature>
<dbReference type="AlphaFoldDB" id="A0A0C2MT69"/>
<keyword evidence="4" id="KW-1185">Reference proteome</keyword>